<dbReference type="Gene3D" id="1.10.510.10">
    <property type="entry name" value="Transferase(Phosphotransferase) domain 1"/>
    <property type="match status" value="1"/>
</dbReference>
<evidence type="ECO:0000259" key="1">
    <source>
        <dbReference type="PROSITE" id="PS50011"/>
    </source>
</evidence>
<dbReference type="GO" id="GO:0007165">
    <property type="term" value="P:signal transduction"/>
    <property type="evidence" value="ECO:0007669"/>
    <property type="project" value="TreeGrafter"/>
</dbReference>
<reference evidence="2" key="1">
    <citation type="submission" date="2014-11" db="EMBL/GenBank/DDBJ databases">
        <authorList>
            <person name="Otto D Thomas"/>
            <person name="Naeem Raeece"/>
        </authorList>
    </citation>
    <scope>NUCLEOTIDE SEQUENCE</scope>
</reference>
<name>A0A0G4FV08_9ALVE</name>
<dbReference type="AlphaFoldDB" id="A0A0G4FV08"/>
<feature type="domain" description="Protein kinase" evidence="1">
    <location>
        <begin position="1"/>
        <end position="83"/>
    </location>
</feature>
<proteinExistence type="predicted"/>
<gene>
    <name evidence="2" type="ORF">Cvel_18890</name>
</gene>
<dbReference type="InterPro" id="IPR011009">
    <property type="entry name" value="Kinase-like_dom_sf"/>
</dbReference>
<dbReference type="InterPro" id="IPR000719">
    <property type="entry name" value="Prot_kinase_dom"/>
</dbReference>
<dbReference type="VEuPathDB" id="CryptoDB:Cvel_18890"/>
<dbReference type="Pfam" id="PF00069">
    <property type="entry name" value="Pkinase"/>
    <property type="match status" value="1"/>
</dbReference>
<sequence length="83" mass="9349">MHAMMYINRDLKPENILFVDLDQNVIKLCDFGLAKDTTKETGAEEHRGTRMYQAPEVFAGGAETELGDMWALGCILFEASLHE</sequence>
<protein>
    <recommendedName>
        <fullName evidence="1">Protein kinase domain-containing protein</fullName>
    </recommendedName>
</protein>
<evidence type="ECO:0000313" key="2">
    <source>
        <dbReference type="EMBL" id="CEM18740.1"/>
    </source>
</evidence>
<dbReference type="GO" id="GO:0005524">
    <property type="term" value="F:ATP binding"/>
    <property type="evidence" value="ECO:0007669"/>
    <property type="project" value="InterPro"/>
</dbReference>
<dbReference type="PANTHER" id="PTHR48011">
    <property type="entry name" value="CCR4-NOT TRANSCRIPTIONAL COMPLEX SUBUNIT CAF120-RELATED"/>
    <property type="match status" value="1"/>
</dbReference>
<dbReference type="PANTHER" id="PTHR48011:SF56">
    <property type="entry name" value="PROTEIN KINASE DOMAIN-CONTAINING PROTEIN"/>
    <property type="match status" value="1"/>
</dbReference>
<organism evidence="2">
    <name type="scientific">Chromera velia CCMP2878</name>
    <dbReference type="NCBI Taxonomy" id="1169474"/>
    <lineage>
        <taxon>Eukaryota</taxon>
        <taxon>Sar</taxon>
        <taxon>Alveolata</taxon>
        <taxon>Colpodellida</taxon>
        <taxon>Chromeraceae</taxon>
        <taxon>Chromera</taxon>
    </lineage>
</organism>
<dbReference type="PROSITE" id="PS50011">
    <property type="entry name" value="PROTEIN_KINASE_DOM"/>
    <property type="match status" value="1"/>
</dbReference>
<dbReference type="GO" id="GO:0004672">
    <property type="term" value="F:protein kinase activity"/>
    <property type="evidence" value="ECO:0007669"/>
    <property type="project" value="InterPro"/>
</dbReference>
<dbReference type="SUPFAM" id="SSF56112">
    <property type="entry name" value="Protein kinase-like (PK-like)"/>
    <property type="match status" value="1"/>
</dbReference>
<dbReference type="InterPro" id="IPR052751">
    <property type="entry name" value="Plant_MAPKKK"/>
</dbReference>
<accession>A0A0G4FV08</accession>
<dbReference type="EMBL" id="CDMZ01000652">
    <property type="protein sequence ID" value="CEM18740.1"/>
    <property type="molecule type" value="Genomic_DNA"/>
</dbReference>